<reference evidence="2 4" key="1">
    <citation type="submission" date="2017-09" db="EMBL/GenBank/DDBJ databases">
        <title>Complete Genome Sequences of Two Strains of the Meat Spoilage Bacterium Brochothrix thermosphacta Isolated from Ground Chicken.</title>
        <authorList>
            <person name="Paoli G.C."/>
            <person name="Wijey C."/>
            <person name="Chen C.-Y."/>
            <person name="Nguyen L."/>
            <person name="Yan X."/>
            <person name="Irwin P.L."/>
        </authorList>
    </citation>
    <scope>NUCLEOTIDE SEQUENCE [LARGE SCALE GENOMIC DNA]</scope>
    <source>
        <strain evidence="2 4">BI</strain>
    </source>
</reference>
<keyword evidence="1" id="KW-0472">Membrane</keyword>
<dbReference type="Proteomes" id="UP000270190">
    <property type="component" value="Unassembled WGS sequence"/>
</dbReference>
<dbReference type="AlphaFoldDB" id="A0A1D2KWJ1"/>
<dbReference type="NCBIfam" id="NF033218">
    <property type="entry name" value="anchor_AmaP"/>
    <property type="match status" value="1"/>
</dbReference>
<sequence>MRKSQKFIMGFLAILVMLIAYFVILQVQPSANTPFHVGDVLTYVRDVPYYNLVLFWIAFGLLSLAFLAFVISFLIPPKERFLTLYSENKNTLEIQKKAIESIILTKAKQKQFLEDVSPTVIVKTKKQKITGEIHCKVLDDTDFTARNKIFLQELHRDIVQMLNLEAENIQLSLKIKPRKIKTSSKQRVI</sequence>
<accession>A0A1D2KWJ1</accession>
<dbReference type="EMBL" id="OUNC01000004">
    <property type="protein sequence ID" value="SPP26937.1"/>
    <property type="molecule type" value="Genomic_DNA"/>
</dbReference>
<dbReference type="EMBL" id="CP023483">
    <property type="protein sequence ID" value="ATF27126.1"/>
    <property type="molecule type" value="Genomic_DNA"/>
</dbReference>
<reference evidence="5" key="3">
    <citation type="submission" date="2018-04" db="EMBL/GenBank/DDBJ databases">
        <authorList>
            <person name="Illikoud N."/>
        </authorList>
    </citation>
    <scope>NUCLEOTIDE SEQUENCE [LARGE SCALE GENOMIC DNA]</scope>
</reference>
<evidence type="ECO:0008006" key="6">
    <source>
        <dbReference type="Google" id="ProtNLM"/>
    </source>
</evidence>
<keyword evidence="1" id="KW-1133">Transmembrane helix</keyword>
<evidence type="ECO:0000313" key="2">
    <source>
        <dbReference type="EMBL" id="ATF27126.1"/>
    </source>
</evidence>
<evidence type="ECO:0000256" key="1">
    <source>
        <dbReference type="SAM" id="Phobius"/>
    </source>
</evidence>
<proteinExistence type="predicted"/>
<dbReference type="KEGG" id="bths:CNY62_12530"/>
<organism evidence="2 4">
    <name type="scientific">Brochothrix thermosphacta</name>
    <name type="common">Microbacterium thermosphactum</name>
    <dbReference type="NCBI Taxonomy" id="2756"/>
    <lineage>
        <taxon>Bacteria</taxon>
        <taxon>Bacillati</taxon>
        <taxon>Bacillota</taxon>
        <taxon>Bacilli</taxon>
        <taxon>Bacillales</taxon>
        <taxon>Listeriaceae</taxon>
        <taxon>Brochothrix</taxon>
    </lineage>
</organism>
<dbReference type="Proteomes" id="UP000243591">
    <property type="component" value="Chromosome"/>
</dbReference>
<name>A0A1D2KWJ1_BROTH</name>
<keyword evidence="1" id="KW-0812">Transmembrane</keyword>
<evidence type="ECO:0000313" key="5">
    <source>
        <dbReference type="Proteomes" id="UP000270190"/>
    </source>
</evidence>
<keyword evidence="4" id="KW-1185">Reference proteome</keyword>
<gene>
    <name evidence="3" type="ORF">BTBSAS_120073</name>
    <name evidence="2" type="ORF">CNY62_12530</name>
</gene>
<dbReference type="RefSeq" id="WP_029090918.1">
    <property type="nucleotide sequence ID" value="NZ_CBCPHX010000001.1"/>
</dbReference>
<reference evidence="3" key="2">
    <citation type="submission" date="2018-04" db="EMBL/GenBank/DDBJ databases">
        <authorList>
            <person name="Go L.Y."/>
            <person name="Mitchell J.A."/>
        </authorList>
    </citation>
    <scope>NUCLEOTIDE SEQUENCE</scope>
    <source>
        <strain evidence="3">BSAS1 3</strain>
    </source>
</reference>
<evidence type="ECO:0000313" key="3">
    <source>
        <dbReference type="EMBL" id="SPP26937.1"/>
    </source>
</evidence>
<dbReference type="GeneID" id="66536098"/>
<feature type="transmembrane region" description="Helical" evidence="1">
    <location>
        <begin position="49"/>
        <end position="75"/>
    </location>
</feature>
<evidence type="ECO:0000313" key="4">
    <source>
        <dbReference type="Proteomes" id="UP000243591"/>
    </source>
</evidence>
<protein>
    <recommendedName>
        <fullName evidence="6">Alkaline shock response membrane anchor protein AmaP</fullName>
    </recommendedName>
</protein>
<feature type="transmembrane region" description="Helical" evidence="1">
    <location>
        <begin position="7"/>
        <end position="29"/>
    </location>
</feature>